<comment type="similarity">
    <text evidence="1">Belongs to the peptidase C1 family.</text>
</comment>
<dbReference type="InterPro" id="IPR025660">
    <property type="entry name" value="Pept_his_AS"/>
</dbReference>
<dbReference type="SUPFAM" id="SSF54001">
    <property type="entry name" value="Cysteine proteinases"/>
    <property type="match status" value="1"/>
</dbReference>
<evidence type="ECO:0000313" key="5">
    <source>
        <dbReference type="Proteomes" id="UP001470230"/>
    </source>
</evidence>
<dbReference type="Gene3D" id="3.90.70.10">
    <property type="entry name" value="Cysteine proteinases"/>
    <property type="match status" value="1"/>
</dbReference>
<dbReference type="InterPro" id="IPR013128">
    <property type="entry name" value="Peptidase_C1A"/>
</dbReference>
<dbReference type="SMART" id="SM00848">
    <property type="entry name" value="Inhibitor_I29"/>
    <property type="match status" value="1"/>
</dbReference>
<dbReference type="SMART" id="SM00645">
    <property type="entry name" value="Pept_C1"/>
    <property type="match status" value="1"/>
</dbReference>
<gene>
    <name evidence="4" type="ORF">M9Y10_004381</name>
</gene>
<name>A0ABR2JSA6_9EUKA</name>
<dbReference type="InterPro" id="IPR038765">
    <property type="entry name" value="Papain-like_cys_pep_sf"/>
</dbReference>
<evidence type="ECO:0000259" key="3">
    <source>
        <dbReference type="SMART" id="SM00848"/>
    </source>
</evidence>
<feature type="domain" description="Peptidase C1A papain C-terminal" evidence="2">
    <location>
        <begin position="101"/>
        <end position="314"/>
    </location>
</feature>
<dbReference type="PROSITE" id="PS00639">
    <property type="entry name" value="THIOL_PROTEASE_HIS"/>
    <property type="match status" value="1"/>
</dbReference>
<dbReference type="PANTHER" id="PTHR12411">
    <property type="entry name" value="CYSTEINE PROTEASE FAMILY C1-RELATED"/>
    <property type="match status" value="1"/>
</dbReference>
<reference evidence="4 5" key="1">
    <citation type="submission" date="2024-04" db="EMBL/GenBank/DDBJ databases">
        <title>Tritrichomonas musculus Genome.</title>
        <authorList>
            <person name="Alves-Ferreira E."/>
            <person name="Grigg M."/>
            <person name="Lorenzi H."/>
            <person name="Galac M."/>
        </authorList>
    </citation>
    <scope>NUCLEOTIDE SEQUENCE [LARGE SCALE GENOMIC DNA]</scope>
    <source>
        <strain evidence="4 5">EAF2021</strain>
    </source>
</reference>
<dbReference type="Proteomes" id="UP001470230">
    <property type="component" value="Unassembled WGS sequence"/>
</dbReference>
<dbReference type="InterPro" id="IPR039417">
    <property type="entry name" value="Peptidase_C1A_papain-like"/>
</dbReference>
<sequence length="315" mass="35042">MIALFVSFAACSLYIQHEEKSFISWMRSTNNFYTGDDYFLRLGIFMTNARFVKEHNAAHKSFKVGLNQFSAYTPAEYKSLQGLKFKNLNMQKVTKSIKKANLDSLDWREQGVINTISDQGNCAAGYAFAAIQAVEAANAIKTGTLLKLSEQEQIDCNNWCGGCNGGLISDVFLFTYNFLNKTFCLESDYPYAASVGKCLFEEKPHAGALSDYENVMHFDEDDLEAKLQTGPVGSMIDATPVTFQLYSGGIFDDEVCSETVLTHGVCVVGFGSENDVKYWIVRNSYGAQWGEDGYIRMIRKNNQCGIASMAAIPYA</sequence>
<dbReference type="Pfam" id="PF00112">
    <property type="entry name" value="Peptidase_C1"/>
    <property type="match status" value="1"/>
</dbReference>
<feature type="domain" description="Cathepsin propeptide inhibitor" evidence="3">
    <location>
        <begin position="22"/>
        <end position="77"/>
    </location>
</feature>
<evidence type="ECO:0000313" key="4">
    <source>
        <dbReference type="EMBL" id="KAK8881637.1"/>
    </source>
</evidence>
<organism evidence="4 5">
    <name type="scientific">Tritrichomonas musculus</name>
    <dbReference type="NCBI Taxonomy" id="1915356"/>
    <lineage>
        <taxon>Eukaryota</taxon>
        <taxon>Metamonada</taxon>
        <taxon>Parabasalia</taxon>
        <taxon>Tritrichomonadida</taxon>
        <taxon>Tritrichomonadidae</taxon>
        <taxon>Tritrichomonas</taxon>
    </lineage>
</organism>
<evidence type="ECO:0000259" key="2">
    <source>
        <dbReference type="SMART" id="SM00645"/>
    </source>
</evidence>
<evidence type="ECO:0000256" key="1">
    <source>
        <dbReference type="ARBA" id="ARBA00008455"/>
    </source>
</evidence>
<keyword evidence="5" id="KW-1185">Reference proteome</keyword>
<dbReference type="CDD" id="cd02248">
    <property type="entry name" value="Peptidase_C1A"/>
    <property type="match status" value="1"/>
</dbReference>
<accession>A0ABR2JSA6</accession>
<comment type="caution">
    <text evidence="4">The sequence shown here is derived from an EMBL/GenBank/DDBJ whole genome shotgun (WGS) entry which is preliminary data.</text>
</comment>
<dbReference type="InterPro" id="IPR000668">
    <property type="entry name" value="Peptidase_C1A_C"/>
</dbReference>
<dbReference type="EMBL" id="JAPFFF010000010">
    <property type="protein sequence ID" value="KAK8881637.1"/>
    <property type="molecule type" value="Genomic_DNA"/>
</dbReference>
<dbReference type="PRINTS" id="PR00705">
    <property type="entry name" value="PAPAIN"/>
</dbReference>
<dbReference type="InterPro" id="IPR013201">
    <property type="entry name" value="Prot_inhib_I29"/>
</dbReference>
<proteinExistence type="inferred from homology"/>
<dbReference type="Pfam" id="PF08246">
    <property type="entry name" value="Inhibitor_I29"/>
    <property type="match status" value="1"/>
</dbReference>
<protein>
    <submittedName>
        <fullName evidence="4">Uncharacterized protein</fullName>
    </submittedName>
</protein>